<dbReference type="SUPFAM" id="SSF51120">
    <property type="entry name" value="beta-Roll"/>
    <property type="match status" value="2"/>
</dbReference>
<organism evidence="3 4">
    <name type="scientific">Rhizobium herbae</name>
    <dbReference type="NCBI Taxonomy" id="508661"/>
    <lineage>
        <taxon>Bacteria</taxon>
        <taxon>Pseudomonadati</taxon>
        <taxon>Pseudomonadota</taxon>
        <taxon>Alphaproteobacteria</taxon>
        <taxon>Hyphomicrobiales</taxon>
        <taxon>Rhizobiaceae</taxon>
        <taxon>Rhizobium/Agrobacterium group</taxon>
        <taxon>Rhizobium</taxon>
    </lineage>
</organism>
<dbReference type="InterPro" id="IPR050557">
    <property type="entry name" value="RTX_toxin/Mannuronan_C5-epim"/>
</dbReference>
<evidence type="ECO:0000256" key="2">
    <source>
        <dbReference type="ARBA" id="ARBA00022525"/>
    </source>
</evidence>
<dbReference type="RefSeq" id="WP_209852401.1">
    <property type="nucleotide sequence ID" value="NZ_JAGGJV010000004.1"/>
</dbReference>
<evidence type="ECO:0000256" key="1">
    <source>
        <dbReference type="ARBA" id="ARBA00004613"/>
    </source>
</evidence>
<comment type="subcellular location">
    <subcellularLocation>
        <location evidence="1">Secreted</location>
    </subcellularLocation>
</comment>
<dbReference type="PRINTS" id="PR00313">
    <property type="entry name" value="CABNDNGRPT"/>
</dbReference>
<dbReference type="Pfam" id="PF00353">
    <property type="entry name" value="HemolysinCabind"/>
    <property type="match status" value="3"/>
</dbReference>
<evidence type="ECO:0000313" key="3">
    <source>
        <dbReference type="EMBL" id="MBP1858886.1"/>
    </source>
</evidence>
<dbReference type="InterPro" id="IPR001343">
    <property type="entry name" value="Hemolysn_Ca-bd"/>
</dbReference>
<name>A0ABS4ELR0_9HYPH</name>
<dbReference type="PROSITE" id="PS00330">
    <property type="entry name" value="HEMOLYSIN_CALCIUM"/>
    <property type="match status" value="4"/>
</dbReference>
<dbReference type="Gene3D" id="2.150.10.10">
    <property type="entry name" value="Serralysin-like metalloprotease, C-terminal"/>
    <property type="match status" value="2"/>
</dbReference>
<dbReference type="EMBL" id="JAGGJV010000004">
    <property type="protein sequence ID" value="MBP1858886.1"/>
    <property type="molecule type" value="Genomic_DNA"/>
</dbReference>
<dbReference type="Proteomes" id="UP000823786">
    <property type="component" value="Unassembled WGS sequence"/>
</dbReference>
<keyword evidence="2" id="KW-0964">Secreted</keyword>
<gene>
    <name evidence="3" type="ORF">J2Z75_002398</name>
</gene>
<dbReference type="PANTHER" id="PTHR38340">
    <property type="entry name" value="S-LAYER PROTEIN"/>
    <property type="match status" value="1"/>
</dbReference>
<protein>
    <recommendedName>
        <fullName evidence="5">Calcium-binding protein</fullName>
    </recommendedName>
</protein>
<dbReference type="InterPro" id="IPR018511">
    <property type="entry name" value="Hemolysin-typ_Ca-bd_CS"/>
</dbReference>
<proteinExistence type="predicted"/>
<keyword evidence="4" id="KW-1185">Reference proteome</keyword>
<dbReference type="PANTHER" id="PTHR38340:SF1">
    <property type="entry name" value="S-LAYER PROTEIN"/>
    <property type="match status" value="1"/>
</dbReference>
<accession>A0ABS4ELR0</accession>
<evidence type="ECO:0000313" key="4">
    <source>
        <dbReference type="Proteomes" id="UP000823786"/>
    </source>
</evidence>
<reference evidence="3 4" key="1">
    <citation type="submission" date="2021-03" db="EMBL/GenBank/DDBJ databases">
        <title>Genomic Encyclopedia of Type Strains, Phase IV (KMG-IV): sequencing the most valuable type-strain genomes for metagenomic binning, comparative biology and taxonomic classification.</title>
        <authorList>
            <person name="Goeker M."/>
        </authorList>
    </citation>
    <scope>NUCLEOTIDE SEQUENCE [LARGE SCALE GENOMIC DNA]</scope>
    <source>
        <strain evidence="3 4">DSM 26427</strain>
    </source>
</reference>
<sequence length="449" mass="46845">MSKISSDVPIENFLIPTLTMDPIGYNEGSFGSVTFVGNSGSTRFELIMIGNFYDSSPISGYLSSMTLFIFENGSETPTDTPRFSSSEPIYISDVALLLKSGSLSEQILMGGSDDLYGIKEGYAGDDTFHLLLPDLSGLIGGDGTDTVSFDERTTSLDFTVGGGFISIERFVGSKYDDVMRGSLRSDDLSGSDGNDSLLGEIGNDKLYGGNGNDVLSGGSGGDMLSGGAGIDTASYADAVKNVVVSLINPSVNTRDAVGDSYTSIENLTGSSFADKLYGNASANVIDGGSGNDLISGGDGSDYLYGHDGKDILRGGTGNELMYGGGENDTITGDSGADALYGGAGADTFIYKLLTSSTVSSSGRDTIFDFSRGQGDRIDLSLIDAKAHTSGNNSFIFKGTAAYTGHEGELRYVKSGSDTYIYGDVNGDKKSDFAIHLDDTMTLSGGDFIL</sequence>
<dbReference type="InterPro" id="IPR011049">
    <property type="entry name" value="Serralysin-like_metalloprot_C"/>
</dbReference>
<comment type="caution">
    <text evidence="3">The sequence shown here is derived from an EMBL/GenBank/DDBJ whole genome shotgun (WGS) entry which is preliminary data.</text>
</comment>
<evidence type="ECO:0008006" key="5">
    <source>
        <dbReference type="Google" id="ProtNLM"/>
    </source>
</evidence>